<dbReference type="NCBIfam" id="TIGR00229">
    <property type="entry name" value="sensory_box"/>
    <property type="match status" value="1"/>
</dbReference>
<dbReference type="PROSITE" id="PS50887">
    <property type="entry name" value="GGDEF"/>
    <property type="match status" value="1"/>
</dbReference>
<organism evidence="4 5">
    <name type="scientific">Roseateles aquae</name>
    <dbReference type="NCBI Taxonomy" id="3077235"/>
    <lineage>
        <taxon>Bacteria</taxon>
        <taxon>Pseudomonadati</taxon>
        <taxon>Pseudomonadota</taxon>
        <taxon>Betaproteobacteria</taxon>
        <taxon>Burkholderiales</taxon>
        <taxon>Sphaerotilaceae</taxon>
        <taxon>Roseateles</taxon>
    </lineage>
</organism>
<dbReference type="SMART" id="SM00091">
    <property type="entry name" value="PAS"/>
    <property type="match status" value="1"/>
</dbReference>
<dbReference type="SUPFAM" id="SSF55785">
    <property type="entry name" value="PYP-like sensor domain (PAS domain)"/>
    <property type="match status" value="1"/>
</dbReference>
<feature type="transmembrane region" description="Helical" evidence="1">
    <location>
        <begin position="32"/>
        <end position="52"/>
    </location>
</feature>
<dbReference type="SUPFAM" id="SSF141868">
    <property type="entry name" value="EAL domain-like"/>
    <property type="match status" value="1"/>
</dbReference>
<dbReference type="InterPro" id="IPR052155">
    <property type="entry name" value="Biofilm_reg_signaling"/>
</dbReference>
<dbReference type="InterPro" id="IPR029787">
    <property type="entry name" value="Nucleotide_cyclase"/>
</dbReference>
<keyword evidence="1" id="KW-0812">Transmembrane</keyword>
<keyword evidence="1" id="KW-1133">Transmembrane helix</keyword>
<evidence type="ECO:0000313" key="5">
    <source>
        <dbReference type="Proteomes" id="UP001246372"/>
    </source>
</evidence>
<dbReference type="Gene3D" id="3.30.450.20">
    <property type="entry name" value="PAS domain"/>
    <property type="match status" value="1"/>
</dbReference>
<dbReference type="PANTHER" id="PTHR44757">
    <property type="entry name" value="DIGUANYLATE CYCLASE DGCP"/>
    <property type="match status" value="1"/>
</dbReference>
<dbReference type="PANTHER" id="PTHR44757:SF2">
    <property type="entry name" value="BIOFILM ARCHITECTURE MAINTENANCE PROTEIN MBAA"/>
    <property type="match status" value="1"/>
</dbReference>
<evidence type="ECO:0000313" key="4">
    <source>
        <dbReference type="EMBL" id="MDT9002053.1"/>
    </source>
</evidence>
<name>A0ABU3PIV8_9BURK</name>
<dbReference type="PROSITE" id="PS50883">
    <property type="entry name" value="EAL"/>
    <property type="match status" value="1"/>
</dbReference>
<feature type="domain" description="GGDEF" evidence="3">
    <location>
        <begin position="358"/>
        <end position="491"/>
    </location>
</feature>
<dbReference type="SMART" id="SM00052">
    <property type="entry name" value="EAL"/>
    <property type="match status" value="1"/>
</dbReference>
<comment type="caution">
    <text evidence="4">The sequence shown here is derived from an EMBL/GenBank/DDBJ whole genome shotgun (WGS) entry which is preliminary data.</text>
</comment>
<dbReference type="CDD" id="cd01948">
    <property type="entry name" value="EAL"/>
    <property type="match status" value="1"/>
</dbReference>
<keyword evidence="5" id="KW-1185">Reference proteome</keyword>
<dbReference type="Gene3D" id="3.30.70.270">
    <property type="match status" value="1"/>
</dbReference>
<feature type="transmembrane region" description="Helical" evidence="1">
    <location>
        <begin position="64"/>
        <end position="82"/>
    </location>
</feature>
<dbReference type="InterPro" id="IPR043128">
    <property type="entry name" value="Rev_trsase/Diguanyl_cyclase"/>
</dbReference>
<evidence type="ECO:0000259" key="3">
    <source>
        <dbReference type="PROSITE" id="PS50887"/>
    </source>
</evidence>
<dbReference type="InterPro" id="IPR035919">
    <property type="entry name" value="EAL_sf"/>
</dbReference>
<dbReference type="Pfam" id="PF00990">
    <property type="entry name" value="GGDEF"/>
    <property type="match status" value="1"/>
</dbReference>
<dbReference type="EMBL" id="JAVXZY010000012">
    <property type="protein sequence ID" value="MDT9002053.1"/>
    <property type="molecule type" value="Genomic_DNA"/>
</dbReference>
<dbReference type="InterPro" id="IPR035965">
    <property type="entry name" value="PAS-like_dom_sf"/>
</dbReference>
<dbReference type="InterPro" id="IPR000014">
    <property type="entry name" value="PAS"/>
</dbReference>
<dbReference type="RefSeq" id="WP_315652936.1">
    <property type="nucleotide sequence ID" value="NZ_JAVXZY010000012.1"/>
</dbReference>
<dbReference type="Pfam" id="PF13188">
    <property type="entry name" value="PAS_8"/>
    <property type="match status" value="1"/>
</dbReference>
<feature type="domain" description="EAL" evidence="2">
    <location>
        <begin position="500"/>
        <end position="753"/>
    </location>
</feature>
<gene>
    <name evidence="4" type="ORF">RQP53_22435</name>
</gene>
<dbReference type="Gene3D" id="3.20.20.450">
    <property type="entry name" value="EAL domain"/>
    <property type="match status" value="1"/>
</dbReference>
<dbReference type="SUPFAM" id="SSF55073">
    <property type="entry name" value="Nucleotide cyclase"/>
    <property type="match status" value="1"/>
</dbReference>
<evidence type="ECO:0000256" key="1">
    <source>
        <dbReference type="SAM" id="Phobius"/>
    </source>
</evidence>
<dbReference type="NCBIfam" id="TIGR00254">
    <property type="entry name" value="GGDEF"/>
    <property type="match status" value="1"/>
</dbReference>
<dbReference type="SMART" id="SM00267">
    <property type="entry name" value="GGDEF"/>
    <property type="match status" value="1"/>
</dbReference>
<dbReference type="CDD" id="cd01949">
    <property type="entry name" value="GGDEF"/>
    <property type="match status" value="1"/>
</dbReference>
<dbReference type="CDD" id="cd00130">
    <property type="entry name" value="PAS"/>
    <property type="match status" value="1"/>
</dbReference>
<feature type="transmembrane region" description="Helical" evidence="1">
    <location>
        <begin position="119"/>
        <end position="140"/>
    </location>
</feature>
<dbReference type="Proteomes" id="UP001246372">
    <property type="component" value="Unassembled WGS sequence"/>
</dbReference>
<feature type="transmembrane region" description="Helical" evidence="1">
    <location>
        <begin position="178"/>
        <end position="198"/>
    </location>
</feature>
<dbReference type="Pfam" id="PF00563">
    <property type="entry name" value="EAL"/>
    <property type="match status" value="1"/>
</dbReference>
<feature type="transmembrane region" description="Helical" evidence="1">
    <location>
        <begin position="94"/>
        <end position="113"/>
    </location>
</feature>
<accession>A0ABU3PIV8</accession>
<feature type="transmembrane region" description="Helical" evidence="1">
    <location>
        <begin position="147"/>
        <end position="166"/>
    </location>
</feature>
<reference evidence="4" key="1">
    <citation type="submission" date="2023-09" db="EMBL/GenBank/DDBJ databases">
        <title>Paucibacter sp. APW11 Genome sequencing and assembly.</title>
        <authorList>
            <person name="Kim I."/>
        </authorList>
    </citation>
    <scope>NUCLEOTIDE SEQUENCE</scope>
    <source>
        <strain evidence="4">APW11</strain>
    </source>
</reference>
<dbReference type="InterPro" id="IPR000160">
    <property type="entry name" value="GGDEF_dom"/>
</dbReference>
<proteinExistence type="predicted"/>
<protein>
    <submittedName>
        <fullName evidence="4">Bifunctional diguanylate cyclase/phosphodiesterase</fullName>
    </submittedName>
</protein>
<evidence type="ECO:0000259" key="2">
    <source>
        <dbReference type="PROSITE" id="PS50883"/>
    </source>
</evidence>
<dbReference type="InterPro" id="IPR001633">
    <property type="entry name" value="EAL_dom"/>
</dbReference>
<sequence length="765" mass="82943">MSHLVLISSCLQVLMGATLLVLWHIDRRYGYVRLWGWSALLLGVGLALGLGMAEPNMAGLRLKAQAFGASAAVMASLYLYMAGASQYRSRPWSARFWSITLAVVTLATALIGIQDMRWGIAAAAAVLALGNWLCAAWIGLHGRRSETALAACFIASGMVHVSGPLLDPMSRSPITHGSGLVVQTVLSLALIIVAVARAHREAAEQAERFTRLAEHSLQGLAVLREHRVLYANPAALQIFGYPTLAAARRADVVTELVEAEDREQALRRHAAVLADPDARIDWQGLRQTHDGRRLFLRSLSSHIDWDGKPAELLVMIDDTARQTALEALRRQALHDELTDLPNRNHAVEQLQRLSARGQPFALISADVDRFQLVNETLGHQVGDALLQAIAQRLRQGLTPGTQLARLGEDQFLLLIEQVATPEDAQAEVEHMLALMGTPLRVEGHELLVHLSAGVALYPQDGRDGTALLRAADAAMHRAKQIAGNASVFYDRGMNRAAEARLQAEQSLAQAIAAGEFVLDYQPKFSAGARRLCGFEALVRWQRPDGTRISPMDFVPAAERTGQIKRLGELILAIAIGQLCDWQRQFGELPTVAVNVSPLQFEDVDFAARLLRSLDEARLPHSAVEVEITESAAIGQLDRVLPQLRLLHEAGVLCSLDDFGTGQSSLTMLRKLPISTMKIDRSMVEPLPRPDAAAVLRATCALGQSLGLEIVAEGVETEEQASALEALGCTQLQGYYLGRPLPAAAATALLAAQSRADSMPTQPSSV</sequence>
<keyword evidence="1" id="KW-0472">Membrane</keyword>
<feature type="transmembrane region" description="Helical" evidence="1">
    <location>
        <begin position="6"/>
        <end position="25"/>
    </location>
</feature>